<feature type="domain" description="F-box" evidence="1">
    <location>
        <begin position="1"/>
        <end position="48"/>
    </location>
</feature>
<dbReference type="SMART" id="SM00256">
    <property type="entry name" value="FBOX"/>
    <property type="match status" value="1"/>
</dbReference>
<dbReference type="InterPro" id="IPR036047">
    <property type="entry name" value="F-box-like_dom_sf"/>
</dbReference>
<evidence type="ECO:0000313" key="3">
    <source>
        <dbReference type="Proteomes" id="UP000631114"/>
    </source>
</evidence>
<name>A0A835LM96_9MAGN</name>
<protein>
    <recommendedName>
        <fullName evidence="1">F-box domain-containing protein</fullName>
    </recommendedName>
</protein>
<dbReference type="CDD" id="cd22157">
    <property type="entry name" value="F-box_AtFBW1-like"/>
    <property type="match status" value="1"/>
</dbReference>
<dbReference type="Pfam" id="PF00646">
    <property type="entry name" value="F-box"/>
    <property type="match status" value="1"/>
</dbReference>
<dbReference type="InterPro" id="IPR001810">
    <property type="entry name" value="F-box_dom"/>
</dbReference>
<dbReference type="OrthoDB" id="1301202at2759"/>
<dbReference type="EMBL" id="JADFTS010000007">
    <property type="protein sequence ID" value="KAF9597727.1"/>
    <property type="molecule type" value="Genomic_DNA"/>
</dbReference>
<proteinExistence type="predicted"/>
<dbReference type="InterPro" id="IPR013187">
    <property type="entry name" value="F-box-assoc_dom_typ3"/>
</dbReference>
<reference evidence="2 3" key="1">
    <citation type="submission" date="2020-10" db="EMBL/GenBank/DDBJ databases">
        <title>The Coptis chinensis genome and diversification of protoberbering-type alkaloids.</title>
        <authorList>
            <person name="Wang B."/>
            <person name="Shu S."/>
            <person name="Song C."/>
            <person name="Liu Y."/>
        </authorList>
    </citation>
    <scope>NUCLEOTIDE SEQUENCE [LARGE SCALE GENOMIC DNA]</scope>
    <source>
        <strain evidence="2">HL-2020</strain>
        <tissue evidence="2">Leaf</tissue>
    </source>
</reference>
<dbReference type="Pfam" id="PF08268">
    <property type="entry name" value="FBA_3"/>
    <property type="match status" value="1"/>
</dbReference>
<evidence type="ECO:0000313" key="2">
    <source>
        <dbReference type="EMBL" id="KAF9597727.1"/>
    </source>
</evidence>
<dbReference type="PANTHER" id="PTHR31672:SF13">
    <property type="entry name" value="F-BOX PROTEIN CPR30-LIKE"/>
    <property type="match status" value="1"/>
</dbReference>
<dbReference type="PANTHER" id="PTHR31672">
    <property type="entry name" value="BNACNNG10540D PROTEIN"/>
    <property type="match status" value="1"/>
</dbReference>
<dbReference type="AlphaFoldDB" id="A0A835LM96"/>
<comment type="caution">
    <text evidence="2">The sequence shown here is derived from an EMBL/GenBank/DDBJ whole genome shotgun (WGS) entry which is preliminary data.</text>
</comment>
<dbReference type="InterPro" id="IPR017451">
    <property type="entry name" value="F-box-assoc_interact_dom"/>
</dbReference>
<gene>
    <name evidence="2" type="ORF">IFM89_021214</name>
</gene>
<evidence type="ECO:0000259" key="1">
    <source>
        <dbReference type="PROSITE" id="PS50181"/>
    </source>
</evidence>
<dbReference type="Gene3D" id="1.20.1280.50">
    <property type="match status" value="1"/>
</dbReference>
<dbReference type="Proteomes" id="UP000631114">
    <property type="component" value="Unassembled WGS sequence"/>
</dbReference>
<accession>A0A835LM96</accession>
<organism evidence="2 3">
    <name type="scientific">Coptis chinensis</name>
    <dbReference type="NCBI Taxonomy" id="261450"/>
    <lineage>
        <taxon>Eukaryota</taxon>
        <taxon>Viridiplantae</taxon>
        <taxon>Streptophyta</taxon>
        <taxon>Embryophyta</taxon>
        <taxon>Tracheophyta</taxon>
        <taxon>Spermatophyta</taxon>
        <taxon>Magnoliopsida</taxon>
        <taxon>Ranunculales</taxon>
        <taxon>Ranunculaceae</taxon>
        <taxon>Coptidoideae</taxon>
        <taxon>Coptis</taxon>
    </lineage>
</organism>
<dbReference type="NCBIfam" id="TIGR01640">
    <property type="entry name" value="F_box_assoc_1"/>
    <property type="match status" value="1"/>
</dbReference>
<keyword evidence="3" id="KW-1185">Reference proteome</keyword>
<dbReference type="InterPro" id="IPR050796">
    <property type="entry name" value="SCF_F-box_component"/>
</dbReference>
<dbReference type="SUPFAM" id="SSF81383">
    <property type="entry name" value="F-box domain"/>
    <property type="match status" value="1"/>
</dbReference>
<dbReference type="PROSITE" id="PS50181">
    <property type="entry name" value="FBOX"/>
    <property type="match status" value="1"/>
</dbReference>
<sequence>MDHLPSETVTDILAMLPSKSVLRFRSVCKEWRNMIDRPGFAAMHFNRATQADTKSTFFFSPYWCELTPSYIVELDKQDPNPPLLNTIRKRKRHTNANRKADTRLFITNTTTKVDLVCPERFVHENDERLTKLFENGLICLASDLFITPTNCETYICNPATREFVKLPELISPSLLILTFADLAPAFGFDVSTNQFKVVQYFNWVQYGDHITEAQVFTLGSKSWRKLENVPKVYCCRGTTSASVNGSLHWLTTTCGILSFDLGSEKFGHIPHPQFSNGGAISGARFVSRELMNLGGCLSIADYAYVDHIELWSMKEYNVNTSWTKLIIMKKYALGRKQFSKLMAPSIYRIAIDTEDELEEVFGHIVRHSYFTPVYCDSFSPPDSRFKLKESATAQNTKLAKGRFSAYDDQNDLVVSGVAALAGSTVMFLTLLWGTCVVADKVDLSMELDQFIGQSCKTIGLLLTLAANISLNVLGATGAGQRYIWMAGEKPGTGMWELGMRSKQLWDTLVEGIEEQGFSPLQELGWKKTGSLMIGRS</sequence>